<evidence type="ECO:0000313" key="2">
    <source>
        <dbReference type="Proteomes" id="UP000784128"/>
    </source>
</evidence>
<name>A0ABS5U5X8_9BACT</name>
<gene>
    <name evidence="1" type="ORF">KJB30_04690</name>
</gene>
<accession>A0ABS5U5X8</accession>
<proteinExistence type="predicted"/>
<evidence type="ECO:0000313" key="1">
    <source>
        <dbReference type="EMBL" id="MBT1071069.1"/>
    </source>
</evidence>
<protein>
    <submittedName>
        <fullName evidence="1">Uncharacterized protein</fullName>
    </submittedName>
</protein>
<dbReference type="EMBL" id="JAHDYS010000003">
    <property type="protein sequence ID" value="MBT1071069.1"/>
    <property type="molecule type" value="Genomic_DNA"/>
</dbReference>
<reference evidence="1 2" key="1">
    <citation type="submission" date="2021-05" db="EMBL/GenBank/DDBJ databases">
        <title>The draft genome of Geobacter chapellei DSM 13688.</title>
        <authorList>
            <person name="Xu Z."/>
            <person name="Masuda Y."/>
            <person name="Itoh H."/>
            <person name="Senoo K."/>
        </authorList>
    </citation>
    <scope>NUCLEOTIDE SEQUENCE [LARGE SCALE GENOMIC DNA]</scope>
    <source>
        <strain evidence="1 2">DSM 13688</strain>
    </source>
</reference>
<dbReference type="Proteomes" id="UP000784128">
    <property type="component" value="Unassembled WGS sequence"/>
</dbReference>
<keyword evidence="2" id="KW-1185">Reference proteome</keyword>
<organism evidence="1 2">
    <name type="scientific">Pelotalea chapellei</name>
    <dbReference type="NCBI Taxonomy" id="44671"/>
    <lineage>
        <taxon>Bacteria</taxon>
        <taxon>Pseudomonadati</taxon>
        <taxon>Thermodesulfobacteriota</taxon>
        <taxon>Desulfuromonadia</taxon>
        <taxon>Geobacterales</taxon>
        <taxon>Geobacteraceae</taxon>
        <taxon>Pelotalea</taxon>
    </lineage>
</organism>
<sequence>MVTMPDGKKHWPLVGFAEYRSVAPVRQYQLIQKNISTIEMRLIVDRPLVTSEKDALCAIVRRSLGHHFEMTIVCLPDLPVGPNGKFEEFVSEI</sequence>
<comment type="caution">
    <text evidence="1">The sequence shown here is derived from an EMBL/GenBank/DDBJ whole genome shotgun (WGS) entry which is preliminary data.</text>
</comment>
<dbReference type="RefSeq" id="WP_214296774.1">
    <property type="nucleotide sequence ID" value="NZ_JAHDYS010000003.1"/>
</dbReference>